<evidence type="ECO:0000313" key="14">
    <source>
        <dbReference type="EMBL" id="KEQ92148.1"/>
    </source>
</evidence>
<feature type="compositionally biased region" description="Low complexity" evidence="11">
    <location>
        <begin position="402"/>
        <end position="415"/>
    </location>
</feature>
<dbReference type="GO" id="GO:0012505">
    <property type="term" value="C:endomembrane system"/>
    <property type="evidence" value="ECO:0007669"/>
    <property type="project" value="UniProtKB-SubCell"/>
</dbReference>
<dbReference type="GO" id="GO:0016052">
    <property type="term" value="P:carbohydrate catabolic process"/>
    <property type="evidence" value="ECO:0007669"/>
    <property type="project" value="InterPro"/>
</dbReference>
<dbReference type="Pfam" id="PF03663">
    <property type="entry name" value="Glyco_hydro_76"/>
    <property type="match status" value="1"/>
</dbReference>
<dbReference type="OMA" id="CERNGLC"/>
<evidence type="ECO:0000256" key="6">
    <source>
        <dbReference type="ARBA" id="ARBA00022801"/>
    </source>
</evidence>
<keyword evidence="15" id="KW-1185">Reference proteome</keyword>
<dbReference type="GO" id="GO:0009272">
    <property type="term" value="P:fungal-type cell wall biogenesis"/>
    <property type="evidence" value="ECO:0007669"/>
    <property type="project" value="TreeGrafter"/>
</dbReference>
<dbReference type="EMBL" id="KL584772">
    <property type="protein sequence ID" value="KEQ92148.1"/>
    <property type="molecule type" value="Genomic_DNA"/>
</dbReference>
<evidence type="ECO:0000256" key="3">
    <source>
        <dbReference type="ARBA" id="ARBA00009699"/>
    </source>
</evidence>
<dbReference type="SUPFAM" id="SSF48208">
    <property type="entry name" value="Six-hairpin glycosidases"/>
    <property type="match status" value="1"/>
</dbReference>
<sequence length="456" mass="49661">MRTTNLLTWGLSLASLALPSQAIELDLSSDESIKSAASTVAYGMMKYYHGNETGQTIGLLPWPYYWWHAGAVFGAMVDYWYYTGDTSYNAVTSQALIFQAGPDADYMPENQTKTEGNDDQAFWGMAAMSAAELNFPNPPQDQPQWLALAQATFNTQALRWDTKSCNGGLRWQVFTFNAGYNYKNSISNGGFFNLASRLAAYTGNSSYVDWAVKSWDWMEEVGLMTPEYYIYDGSDTTKNCSTVDKLQWTYNAGIFLLGAATMWNHTGEDIWKERTQGLWNATNVFFTSDKIMYEVACEPGGNCNTDQHTFKAYLARWMAASSKVAPFLSSQIAPYLAASAMGAAASCSGGTDGVTCGTKWFANTSEASVTWDNTWGVGQQLCALEVIQSNLIKGARGPVTNSTGGTSTGDDAAGGKSDSERAGVPRKITQADRAGAVIITILVLAGWIGGMIWLII</sequence>
<dbReference type="STRING" id="1043005.A0A074Y307"/>
<dbReference type="InterPro" id="IPR005198">
    <property type="entry name" value="Glyco_hydro_76"/>
</dbReference>
<dbReference type="EC" id="3.2.1.101" evidence="4 10"/>
<keyword evidence="7 12" id="KW-0472">Membrane</keyword>
<comment type="subcellular location">
    <subcellularLocation>
        <location evidence="2">Endomembrane system</location>
    </subcellularLocation>
</comment>
<dbReference type="InParanoid" id="A0A074Y307"/>
<feature type="region of interest" description="Disordered" evidence="11">
    <location>
        <begin position="398"/>
        <end position="426"/>
    </location>
</feature>
<dbReference type="Proteomes" id="UP000030641">
    <property type="component" value="Unassembled WGS sequence"/>
</dbReference>
<evidence type="ECO:0000313" key="15">
    <source>
        <dbReference type="Proteomes" id="UP000030641"/>
    </source>
</evidence>
<gene>
    <name evidence="14" type="ORF">AUEXF2481DRAFT_32355</name>
</gene>
<comment type="similarity">
    <text evidence="3 10">Belongs to the glycosyl hydrolase 76 family.</text>
</comment>
<dbReference type="InterPro" id="IPR008928">
    <property type="entry name" value="6-hairpin_glycosidase_sf"/>
</dbReference>
<proteinExistence type="inferred from homology"/>
<dbReference type="FunCoup" id="A0A074Y307">
    <property type="interactions" value="35"/>
</dbReference>
<dbReference type="AlphaFoldDB" id="A0A074Y307"/>
<comment type="catalytic activity">
    <reaction evidence="1 10">
        <text>Random hydrolysis of (1-&gt;6)-alpha-D-mannosidic linkages in unbranched (1-&gt;6)-mannans.</text>
        <dbReference type="EC" id="3.2.1.101"/>
    </reaction>
</comment>
<evidence type="ECO:0000256" key="9">
    <source>
        <dbReference type="ARBA" id="ARBA00023295"/>
    </source>
</evidence>
<feature type="signal peptide" evidence="13">
    <location>
        <begin position="1"/>
        <end position="22"/>
    </location>
</feature>
<evidence type="ECO:0000256" key="7">
    <source>
        <dbReference type="ARBA" id="ARBA00023136"/>
    </source>
</evidence>
<organism evidence="14 15">
    <name type="scientific">Aureobasidium subglaciale (strain EXF-2481)</name>
    <name type="common">Aureobasidium pullulans var. subglaciale</name>
    <dbReference type="NCBI Taxonomy" id="1043005"/>
    <lineage>
        <taxon>Eukaryota</taxon>
        <taxon>Fungi</taxon>
        <taxon>Dikarya</taxon>
        <taxon>Ascomycota</taxon>
        <taxon>Pezizomycotina</taxon>
        <taxon>Dothideomycetes</taxon>
        <taxon>Dothideomycetidae</taxon>
        <taxon>Dothideales</taxon>
        <taxon>Saccotheciaceae</taxon>
        <taxon>Aureobasidium</taxon>
    </lineage>
</organism>
<dbReference type="GO" id="GO:0008496">
    <property type="term" value="F:mannan endo-1,6-alpha-mannosidase activity"/>
    <property type="evidence" value="ECO:0007669"/>
    <property type="project" value="UniProtKB-UniRule"/>
</dbReference>
<keyword evidence="9 10" id="KW-0326">Glycosidase</keyword>
<evidence type="ECO:0000256" key="2">
    <source>
        <dbReference type="ARBA" id="ARBA00004308"/>
    </source>
</evidence>
<keyword evidence="5 13" id="KW-0732">Signal</keyword>
<evidence type="ECO:0000256" key="12">
    <source>
        <dbReference type="SAM" id="Phobius"/>
    </source>
</evidence>
<feature type="chain" id="PRO_5001702836" description="Mannan endo-1,6-alpha-mannosidase" evidence="13">
    <location>
        <begin position="23"/>
        <end position="456"/>
    </location>
</feature>
<accession>A0A074Y307</accession>
<name>A0A074Y307_AURSE</name>
<dbReference type="PANTHER" id="PTHR12145">
    <property type="entry name" value="MANNAN ENDO-1,6-ALPHA-MANNOSIDASE DCW1"/>
    <property type="match status" value="1"/>
</dbReference>
<keyword evidence="12" id="KW-1133">Transmembrane helix</keyword>
<reference evidence="14 15" key="1">
    <citation type="journal article" date="2014" name="BMC Genomics">
        <title>Genome sequencing of four Aureobasidium pullulans varieties: biotechnological potential, stress tolerance, and description of new species.</title>
        <authorList>
            <person name="Gostin Ar C."/>
            <person name="Ohm R.A."/>
            <person name="Kogej T."/>
            <person name="Sonjak S."/>
            <person name="Turk M."/>
            <person name="Zajc J."/>
            <person name="Zalar P."/>
            <person name="Grube M."/>
            <person name="Sun H."/>
            <person name="Han J."/>
            <person name="Sharma A."/>
            <person name="Chiniquy J."/>
            <person name="Ngan C.Y."/>
            <person name="Lipzen A."/>
            <person name="Barry K."/>
            <person name="Grigoriev I.V."/>
            <person name="Gunde-Cimerman N."/>
        </authorList>
    </citation>
    <scope>NUCLEOTIDE SEQUENCE [LARGE SCALE GENOMIC DNA]</scope>
    <source>
        <strain evidence="14 15">EXF-2481</strain>
    </source>
</reference>
<evidence type="ECO:0000256" key="10">
    <source>
        <dbReference type="PIRNR" id="PIRNR016302"/>
    </source>
</evidence>
<keyword evidence="6 10" id="KW-0378">Hydrolase</keyword>
<evidence type="ECO:0000256" key="8">
    <source>
        <dbReference type="ARBA" id="ARBA00023180"/>
    </source>
</evidence>
<evidence type="ECO:0000256" key="13">
    <source>
        <dbReference type="SAM" id="SignalP"/>
    </source>
</evidence>
<dbReference type="HOGENOM" id="CLU_025694_1_2_1"/>
<dbReference type="OrthoDB" id="4187847at2759"/>
<feature type="transmembrane region" description="Helical" evidence="12">
    <location>
        <begin position="434"/>
        <end position="455"/>
    </location>
</feature>
<evidence type="ECO:0000256" key="5">
    <source>
        <dbReference type="ARBA" id="ARBA00022729"/>
    </source>
</evidence>
<protein>
    <recommendedName>
        <fullName evidence="4 10">Mannan endo-1,6-alpha-mannosidase</fullName>
        <ecNumber evidence="4 10">3.2.1.101</ecNumber>
    </recommendedName>
</protein>
<dbReference type="PANTHER" id="PTHR12145:SF41">
    <property type="entry name" value="MANNAN ENDO-1,6-ALPHA-MANNOSIDASE"/>
    <property type="match status" value="1"/>
</dbReference>
<dbReference type="Gene3D" id="1.50.10.20">
    <property type="match status" value="1"/>
</dbReference>
<evidence type="ECO:0000256" key="1">
    <source>
        <dbReference type="ARBA" id="ARBA00001452"/>
    </source>
</evidence>
<evidence type="ECO:0000256" key="11">
    <source>
        <dbReference type="SAM" id="MobiDB-lite"/>
    </source>
</evidence>
<keyword evidence="8" id="KW-0325">Glycoprotein</keyword>
<keyword evidence="12" id="KW-0812">Transmembrane</keyword>
<dbReference type="FunFam" id="1.50.10.20:FF:000006">
    <property type="entry name" value="Mannan endo-1,6-alpha-mannosidase"/>
    <property type="match status" value="1"/>
</dbReference>
<dbReference type="PIRSF" id="PIRSF016302">
    <property type="entry name" value="Man_a_manosd"/>
    <property type="match status" value="1"/>
</dbReference>
<dbReference type="InterPro" id="IPR014480">
    <property type="entry name" value="Mannan-1_6-alpha_mannosidase"/>
</dbReference>
<dbReference type="GeneID" id="25364628"/>
<evidence type="ECO:0000256" key="4">
    <source>
        <dbReference type="ARBA" id="ARBA00012350"/>
    </source>
</evidence>
<dbReference type="RefSeq" id="XP_013340641.1">
    <property type="nucleotide sequence ID" value="XM_013485187.1"/>
</dbReference>